<evidence type="ECO:0000313" key="3">
    <source>
        <dbReference type="Proteomes" id="UP000253345"/>
    </source>
</evidence>
<gene>
    <name evidence="2" type="ORF">DFP89_101130</name>
</gene>
<feature type="compositionally biased region" description="Acidic residues" evidence="1">
    <location>
        <begin position="74"/>
        <end position="98"/>
    </location>
</feature>
<sequence length="215" mass="22766">MAQGALLVLMAPAAGASDEKPNGVKITLPSGAEVFWQETLHDTAGGQGLTSRFRFVMPDLAQRVPSTSGPASDFAEEEERGPIDIDTESGEVAGEETGGETGAATEYADTAQPDAEAGEMAEDGTEQAADTLIEAPALPAAPDVLAQDPVHQDVVWLCENWALPRIASPAPRPAQIVISLADKAIPFAAYDPDVVQLFEAFRLPPDRDACEWEPW</sequence>
<dbReference type="AlphaFoldDB" id="A0A368ZBZ1"/>
<dbReference type="Proteomes" id="UP000253345">
    <property type="component" value="Unassembled WGS sequence"/>
</dbReference>
<dbReference type="EMBL" id="QPJL01000001">
    <property type="protein sequence ID" value="RCW88697.1"/>
    <property type="molecule type" value="Genomic_DNA"/>
</dbReference>
<dbReference type="Pfam" id="PF20107">
    <property type="entry name" value="DUF6497"/>
    <property type="match status" value="2"/>
</dbReference>
<keyword evidence="3" id="KW-1185">Reference proteome</keyword>
<dbReference type="InterPro" id="IPR045467">
    <property type="entry name" value="DUF6497"/>
</dbReference>
<evidence type="ECO:0000313" key="2">
    <source>
        <dbReference type="EMBL" id="RCW88697.1"/>
    </source>
</evidence>
<feature type="region of interest" description="Disordered" evidence="1">
    <location>
        <begin position="63"/>
        <end position="106"/>
    </location>
</feature>
<accession>A0A368ZBZ1</accession>
<evidence type="ECO:0000256" key="1">
    <source>
        <dbReference type="SAM" id="MobiDB-lite"/>
    </source>
</evidence>
<reference evidence="2 3" key="1">
    <citation type="submission" date="2018-07" db="EMBL/GenBank/DDBJ databases">
        <title>Genomic Encyclopedia of Type Strains, Phase III (KMG-III): the genomes of soil and plant-associated and newly described type strains.</title>
        <authorList>
            <person name="Whitman W."/>
        </authorList>
    </citation>
    <scope>NUCLEOTIDE SEQUENCE [LARGE SCALE GENOMIC DNA]</scope>
    <source>
        <strain evidence="2 3">CECT 8525</strain>
    </source>
</reference>
<comment type="caution">
    <text evidence="2">The sequence shown here is derived from an EMBL/GenBank/DDBJ whole genome shotgun (WGS) entry which is preliminary data.</text>
</comment>
<proteinExistence type="predicted"/>
<protein>
    <submittedName>
        <fullName evidence="2">Uncharacterized protein</fullName>
    </submittedName>
</protein>
<name>A0A368ZBZ1_9RHOB</name>
<organism evidence="2 3">
    <name type="scientific">Paracoccus lutimaris</name>
    <dbReference type="NCBI Taxonomy" id="1490030"/>
    <lineage>
        <taxon>Bacteria</taxon>
        <taxon>Pseudomonadati</taxon>
        <taxon>Pseudomonadota</taxon>
        <taxon>Alphaproteobacteria</taxon>
        <taxon>Rhodobacterales</taxon>
        <taxon>Paracoccaceae</taxon>
        <taxon>Paracoccus</taxon>
    </lineage>
</organism>